<evidence type="ECO:0000313" key="3">
    <source>
        <dbReference type="Proteomes" id="UP001199314"/>
    </source>
</evidence>
<accession>A0ABS7XHE8</accession>
<dbReference type="Pfam" id="PF00535">
    <property type="entry name" value="Glycos_transf_2"/>
    <property type="match status" value="1"/>
</dbReference>
<evidence type="ECO:0000313" key="2">
    <source>
        <dbReference type="EMBL" id="MBZ9778355.1"/>
    </source>
</evidence>
<dbReference type="SUPFAM" id="SSF53448">
    <property type="entry name" value="Nucleotide-diphospho-sugar transferases"/>
    <property type="match status" value="1"/>
</dbReference>
<reference evidence="3" key="1">
    <citation type="submission" date="2023-07" db="EMBL/GenBank/DDBJ databases">
        <title>Novel species isolated from saline lakes on Tibetan Plateau.</title>
        <authorList>
            <person name="Lu H."/>
        </authorList>
    </citation>
    <scope>NUCLEOTIDE SEQUENCE [LARGE SCALE GENOMIC DNA]</scope>
    <source>
        <strain evidence="3">CAK8W</strain>
    </source>
</reference>
<dbReference type="InterPro" id="IPR001173">
    <property type="entry name" value="Glyco_trans_2-like"/>
</dbReference>
<dbReference type="Proteomes" id="UP001199314">
    <property type="component" value="Unassembled WGS sequence"/>
</dbReference>
<feature type="domain" description="Glycosyltransferase 2-like" evidence="1">
    <location>
        <begin position="3"/>
        <end position="143"/>
    </location>
</feature>
<gene>
    <name evidence="2" type="ORF">LB452_05405</name>
</gene>
<dbReference type="InterPro" id="IPR029044">
    <property type="entry name" value="Nucleotide-diphossugar_trans"/>
</dbReference>
<proteinExistence type="predicted"/>
<sequence length="294" mass="35041">MLSILIPAYNFDISPLIKELYHQSLVLNETIEIIVFDDHSSFFVEENRKVAQEFNLNYRYLDQNLGRGRIINLLAEHANFEYLLILDCDVMPNSNSFLTNYLSKITKKTEAIYGGRKHEYSIEHKNKLRWKYGYYKEDKTVVERLKKPYLSTLTNNLLIKKELFEQIKFNEILTKYGHEDTLFAYELKKKRSHIEHINNPVIHKDIDEDSVFIDKNEFSLRNLKTIYDSKLIPSDEIQILNVFEKIKSLKLEGIFARTFICFENHIRNRLTSDRNTVTLFNIYKLGYFCKINRQ</sequence>
<name>A0ABS7XHE8_9FLAO</name>
<keyword evidence="3" id="KW-1185">Reference proteome</keyword>
<comment type="caution">
    <text evidence="2">The sequence shown here is derived from an EMBL/GenBank/DDBJ whole genome shotgun (WGS) entry which is preliminary data.</text>
</comment>
<protein>
    <submittedName>
        <fullName evidence="2">Glycosyltransferase family 2 protein</fullName>
    </submittedName>
</protein>
<dbReference type="CDD" id="cd00761">
    <property type="entry name" value="Glyco_tranf_GTA_type"/>
    <property type="match status" value="1"/>
</dbReference>
<dbReference type="RefSeq" id="WP_224460711.1">
    <property type="nucleotide sequence ID" value="NZ_JAIQZE010000004.1"/>
</dbReference>
<evidence type="ECO:0000259" key="1">
    <source>
        <dbReference type="Pfam" id="PF00535"/>
    </source>
</evidence>
<dbReference type="EMBL" id="JAIQZE010000004">
    <property type="protein sequence ID" value="MBZ9778355.1"/>
    <property type="molecule type" value="Genomic_DNA"/>
</dbReference>
<dbReference type="Gene3D" id="3.90.550.10">
    <property type="entry name" value="Spore Coat Polysaccharide Biosynthesis Protein SpsA, Chain A"/>
    <property type="match status" value="1"/>
</dbReference>
<organism evidence="2 3">
    <name type="scientific">Psychroflexus longus</name>
    <dbReference type="NCBI Taxonomy" id="2873596"/>
    <lineage>
        <taxon>Bacteria</taxon>
        <taxon>Pseudomonadati</taxon>
        <taxon>Bacteroidota</taxon>
        <taxon>Flavobacteriia</taxon>
        <taxon>Flavobacteriales</taxon>
        <taxon>Flavobacteriaceae</taxon>
        <taxon>Psychroflexus</taxon>
    </lineage>
</organism>